<dbReference type="InterPro" id="IPR043129">
    <property type="entry name" value="ATPase_NBD"/>
</dbReference>
<keyword evidence="3" id="KW-1185">Reference proteome</keyword>
<dbReference type="PANTHER" id="PTHR18964:SF149">
    <property type="entry name" value="BIFUNCTIONAL UDP-N-ACETYLGLUCOSAMINE 2-EPIMERASE_N-ACETYLMANNOSAMINE KINASE"/>
    <property type="match status" value="1"/>
</dbReference>
<comment type="caution">
    <text evidence="2">The sequence shown here is derived from an EMBL/GenBank/DDBJ whole genome shotgun (WGS) entry which is preliminary data.</text>
</comment>
<dbReference type="RefSeq" id="WP_231486345.1">
    <property type="nucleotide sequence ID" value="NZ_BAAAZO010000013.1"/>
</dbReference>
<accession>A0ABP7AT89</accession>
<organism evidence="2 3">
    <name type="scientific">Kineosporia mesophila</name>
    <dbReference type="NCBI Taxonomy" id="566012"/>
    <lineage>
        <taxon>Bacteria</taxon>
        <taxon>Bacillati</taxon>
        <taxon>Actinomycetota</taxon>
        <taxon>Actinomycetes</taxon>
        <taxon>Kineosporiales</taxon>
        <taxon>Kineosporiaceae</taxon>
        <taxon>Kineosporia</taxon>
    </lineage>
</organism>
<evidence type="ECO:0000313" key="2">
    <source>
        <dbReference type="EMBL" id="GAA3639168.1"/>
    </source>
</evidence>
<dbReference type="Gene3D" id="3.30.420.40">
    <property type="match status" value="2"/>
</dbReference>
<protein>
    <submittedName>
        <fullName evidence="2">ROK family protein</fullName>
    </submittedName>
</protein>
<evidence type="ECO:0000256" key="1">
    <source>
        <dbReference type="ARBA" id="ARBA00006479"/>
    </source>
</evidence>
<dbReference type="SUPFAM" id="SSF53067">
    <property type="entry name" value="Actin-like ATPase domain"/>
    <property type="match status" value="1"/>
</dbReference>
<dbReference type="CDD" id="cd23763">
    <property type="entry name" value="ASKHA_ATPase_ROK"/>
    <property type="match status" value="1"/>
</dbReference>
<proteinExistence type="inferred from homology"/>
<gene>
    <name evidence="2" type="ORF">GCM10022223_67760</name>
</gene>
<dbReference type="InterPro" id="IPR000600">
    <property type="entry name" value="ROK"/>
</dbReference>
<dbReference type="PANTHER" id="PTHR18964">
    <property type="entry name" value="ROK (REPRESSOR, ORF, KINASE) FAMILY"/>
    <property type="match status" value="1"/>
</dbReference>
<sequence>MNGMSGDASSDGQSVGIDVGGTSIKGVLLGKDGSILAVHRLPTPSPDPTGEGVVEAVAQVRDALTGDLRVPVGVALPGVVDEEHGLAVVSVNLGWRDLPMHDLLVKRLGTPVALSHDVRAGGVAEARTGAARDVTGVVAFVPIGTGIAAAVLVDGRPVVSGGWAGEIGQLLITHGDFAGRRVEEVASARATALRAGVASAREVASAAARGSAVSQQVWTETIEVLAHALAGLSATVAPSVIVVGGGLALAGRQLIGPLGDELARLLPGLRVPELVAAAHGDAAAAVGAALLGLEVAA</sequence>
<dbReference type="Pfam" id="PF00480">
    <property type="entry name" value="ROK"/>
    <property type="match status" value="1"/>
</dbReference>
<dbReference type="EMBL" id="BAAAZO010000013">
    <property type="protein sequence ID" value="GAA3639168.1"/>
    <property type="molecule type" value="Genomic_DNA"/>
</dbReference>
<comment type="similarity">
    <text evidence="1">Belongs to the ROK (NagC/XylR) family.</text>
</comment>
<dbReference type="Proteomes" id="UP001501074">
    <property type="component" value="Unassembled WGS sequence"/>
</dbReference>
<name>A0ABP7AT89_9ACTN</name>
<reference evidence="3" key="1">
    <citation type="journal article" date="2019" name="Int. J. Syst. Evol. Microbiol.">
        <title>The Global Catalogue of Microorganisms (GCM) 10K type strain sequencing project: providing services to taxonomists for standard genome sequencing and annotation.</title>
        <authorList>
            <consortium name="The Broad Institute Genomics Platform"/>
            <consortium name="The Broad Institute Genome Sequencing Center for Infectious Disease"/>
            <person name="Wu L."/>
            <person name="Ma J."/>
        </authorList>
    </citation>
    <scope>NUCLEOTIDE SEQUENCE [LARGE SCALE GENOMIC DNA]</scope>
    <source>
        <strain evidence="3">JCM 16902</strain>
    </source>
</reference>
<evidence type="ECO:0000313" key="3">
    <source>
        <dbReference type="Proteomes" id="UP001501074"/>
    </source>
</evidence>